<evidence type="ECO:0000256" key="5">
    <source>
        <dbReference type="ARBA" id="ARBA00025804"/>
    </source>
</evidence>
<dbReference type="Gene3D" id="3.30.1360.10">
    <property type="entry name" value="RNA polymerase, RBP11-like subunit"/>
    <property type="match status" value="1"/>
</dbReference>
<keyword evidence="4" id="KW-0539">Nucleus</keyword>
<dbReference type="InterPro" id="IPR001514">
    <property type="entry name" value="DNA-dir_RNA_pol_30-40kDasu_CS"/>
</dbReference>
<evidence type="ECO:0000256" key="2">
    <source>
        <dbReference type="ARBA" id="ARBA00022478"/>
    </source>
</evidence>
<dbReference type="InterPro" id="IPR022842">
    <property type="entry name" value="RNAP_Rpo3/Rpb3/RPAC1"/>
</dbReference>
<dbReference type="InterPro" id="IPR011263">
    <property type="entry name" value="DNA-dir_RNA_pol_RpoA/D/Rpb3"/>
</dbReference>
<evidence type="ECO:0000313" key="9">
    <source>
        <dbReference type="EMBL" id="KIM65010.1"/>
    </source>
</evidence>
<dbReference type="FunCoup" id="A0A0C3DWQ5">
    <property type="interactions" value="586"/>
</dbReference>
<dbReference type="SMART" id="SM00662">
    <property type="entry name" value="RPOLD"/>
    <property type="match status" value="1"/>
</dbReference>
<accession>A0A0C3DWQ5</accession>
<feature type="compositionally biased region" description="Polar residues" evidence="7">
    <location>
        <begin position="332"/>
        <end position="353"/>
    </location>
</feature>
<dbReference type="HOGENOM" id="CLU_038421_1_1_1"/>
<dbReference type="AlphaFoldDB" id="A0A0C3DWQ5"/>
<dbReference type="Gene3D" id="2.170.120.12">
    <property type="entry name" value="DNA-directed RNA polymerase, insert domain"/>
    <property type="match status" value="1"/>
</dbReference>
<protein>
    <recommendedName>
        <fullName evidence="6">DNA-directed RNA polymerase II subunit RPB3</fullName>
    </recommendedName>
</protein>
<dbReference type="GO" id="GO:0046983">
    <property type="term" value="F:protein dimerization activity"/>
    <property type="evidence" value="ECO:0007669"/>
    <property type="project" value="InterPro"/>
</dbReference>
<organism evidence="9 10">
    <name type="scientific">Scleroderma citrinum Foug A</name>
    <dbReference type="NCBI Taxonomy" id="1036808"/>
    <lineage>
        <taxon>Eukaryota</taxon>
        <taxon>Fungi</taxon>
        <taxon>Dikarya</taxon>
        <taxon>Basidiomycota</taxon>
        <taxon>Agaricomycotina</taxon>
        <taxon>Agaricomycetes</taxon>
        <taxon>Agaricomycetidae</taxon>
        <taxon>Boletales</taxon>
        <taxon>Sclerodermatineae</taxon>
        <taxon>Sclerodermataceae</taxon>
        <taxon>Scleroderma</taxon>
    </lineage>
</organism>
<dbReference type="HAMAP" id="MF_00320">
    <property type="entry name" value="RNApol_arch_Rpo3"/>
    <property type="match status" value="1"/>
</dbReference>
<comment type="similarity">
    <text evidence="5">Belongs to the archaeal Rpo3/eukaryotic RPB3 RNA polymerase subunit family.</text>
</comment>
<reference evidence="10" key="2">
    <citation type="submission" date="2015-01" db="EMBL/GenBank/DDBJ databases">
        <title>Evolutionary Origins and Diversification of the Mycorrhizal Mutualists.</title>
        <authorList>
            <consortium name="DOE Joint Genome Institute"/>
            <consortium name="Mycorrhizal Genomics Consortium"/>
            <person name="Kohler A."/>
            <person name="Kuo A."/>
            <person name="Nagy L.G."/>
            <person name="Floudas D."/>
            <person name="Copeland A."/>
            <person name="Barry K.W."/>
            <person name="Cichocki N."/>
            <person name="Veneault-Fourrey C."/>
            <person name="LaButti K."/>
            <person name="Lindquist E.A."/>
            <person name="Lipzen A."/>
            <person name="Lundell T."/>
            <person name="Morin E."/>
            <person name="Murat C."/>
            <person name="Riley R."/>
            <person name="Ohm R."/>
            <person name="Sun H."/>
            <person name="Tunlid A."/>
            <person name="Henrissat B."/>
            <person name="Grigoriev I.V."/>
            <person name="Hibbett D.S."/>
            <person name="Martin F."/>
        </authorList>
    </citation>
    <scope>NUCLEOTIDE SEQUENCE [LARGE SCALE GENOMIC DNA]</scope>
    <source>
        <strain evidence="10">Foug A</strain>
    </source>
</reference>
<dbReference type="InterPro" id="IPR036603">
    <property type="entry name" value="RBP11-like"/>
</dbReference>
<dbReference type="GO" id="GO:0003899">
    <property type="term" value="F:DNA-directed RNA polymerase activity"/>
    <property type="evidence" value="ECO:0007669"/>
    <property type="project" value="InterPro"/>
</dbReference>
<keyword evidence="3" id="KW-0804">Transcription</keyword>
<gene>
    <name evidence="9" type="ORF">SCLCIDRAFT_113955</name>
</gene>
<name>A0A0C3DWQ5_9AGAM</name>
<proteinExistence type="inferred from homology"/>
<evidence type="ECO:0000256" key="3">
    <source>
        <dbReference type="ARBA" id="ARBA00023163"/>
    </source>
</evidence>
<sequence>MQYEDAEPIVRIRELKKDRVNFILENVDLALANSIRRVVMADIPTVAIDMVEIHSNTTVLPDEFIAHRLGMVPLVSANCDEGIRYTRDCTCLSGCKYCAIELRLDVACNDNHTMEVTSNHLEVVEFTADPGSTEGVQEGDEIAKRGEGFGNPVGKNDPSVPPVLICKMRKGQELRLRCVAKKGIAKEHAKWSPCSAVAFEYDPHNKLRHTTYWYEDDERVEWPLSENAKEEEPPRDDEPFDFNARPRKFYIDVETDGSLGPQEVMLKGLAELQTKLANLILALKAPAEMDMMGGAVDSGVNGQTAPWTQGGAWNAGASNNSPSGSGFGANSWGNTSPAQSSGGTSAWTTSPTQPAGAGSAWGTSPAQNAWGGSTSPNVGAGNSSTGWGSAQQGWGSPNPQANGWNL</sequence>
<dbReference type="Proteomes" id="UP000053989">
    <property type="component" value="Unassembled WGS sequence"/>
</dbReference>
<feature type="compositionally biased region" description="Low complexity" evidence="7">
    <location>
        <begin position="310"/>
        <end position="331"/>
    </location>
</feature>
<dbReference type="Pfam" id="PF01193">
    <property type="entry name" value="RNA_pol_L"/>
    <property type="match status" value="1"/>
</dbReference>
<keyword evidence="10" id="KW-1185">Reference proteome</keyword>
<evidence type="ECO:0000256" key="6">
    <source>
        <dbReference type="ARBA" id="ARBA00072506"/>
    </source>
</evidence>
<dbReference type="GO" id="GO:0006366">
    <property type="term" value="P:transcription by RNA polymerase II"/>
    <property type="evidence" value="ECO:0007669"/>
    <property type="project" value="TreeGrafter"/>
</dbReference>
<feature type="compositionally biased region" description="Polar residues" evidence="7">
    <location>
        <begin position="361"/>
        <end position="406"/>
    </location>
</feature>
<reference evidence="9 10" key="1">
    <citation type="submission" date="2014-04" db="EMBL/GenBank/DDBJ databases">
        <authorList>
            <consortium name="DOE Joint Genome Institute"/>
            <person name="Kuo A."/>
            <person name="Kohler A."/>
            <person name="Nagy L.G."/>
            <person name="Floudas D."/>
            <person name="Copeland A."/>
            <person name="Barry K.W."/>
            <person name="Cichocki N."/>
            <person name="Veneault-Fourrey C."/>
            <person name="LaButti K."/>
            <person name="Lindquist E.A."/>
            <person name="Lipzen A."/>
            <person name="Lundell T."/>
            <person name="Morin E."/>
            <person name="Murat C."/>
            <person name="Sun H."/>
            <person name="Tunlid A."/>
            <person name="Henrissat B."/>
            <person name="Grigoriev I.V."/>
            <person name="Hibbett D.S."/>
            <person name="Martin F."/>
            <person name="Nordberg H.P."/>
            <person name="Cantor M.N."/>
            <person name="Hua S.X."/>
        </authorList>
    </citation>
    <scope>NUCLEOTIDE SEQUENCE [LARGE SCALE GENOMIC DNA]</scope>
    <source>
        <strain evidence="9 10">Foug A</strain>
    </source>
</reference>
<dbReference type="InParanoid" id="A0A0C3DWQ5"/>
<dbReference type="STRING" id="1036808.A0A0C3DWQ5"/>
<dbReference type="InterPro" id="IPR011262">
    <property type="entry name" value="DNA-dir_RNA_pol_insert"/>
</dbReference>
<dbReference type="OrthoDB" id="270173at2759"/>
<evidence type="ECO:0000259" key="8">
    <source>
        <dbReference type="SMART" id="SM00662"/>
    </source>
</evidence>
<dbReference type="InterPro" id="IPR050518">
    <property type="entry name" value="Rpo3/RPB3_RNA_Pol_subunit"/>
</dbReference>
<evidence type="ECO:0000256" key="1">
    <source>
        <dbReference type="ARBA" id="ARBA00004123"/>
    </source>
</evidence>
<dbReference type="EMBL" id="KN822025">
    <property type="protein sequence ID" value="KIM65010.1"/>
    <property type="molecule type" value="Genomic_DNA"/>
</dbReference>
<feature type="domain" description="DNA-directed RNA polymerase RpoA/D/Rpb3-type" evidence="8">
    <location>
        <begin position="19"/>
        <end position="282"/>
    </location>
</feature>
<evidence type="ECO:0000313" key="10">
    <source>
        <dbReference type="Proteomes" id="UP000053989"/>
    </source>
</evidence>
<keyword evidence="2" id="KW-0240">DNA-directed RNA polymerase</keyword>
<dbReference type="PANTHER" id="PTHR11800">
    <property type="entry name" value="DNA-DIRECTED RNA POLYMERASE"/>
    <property type="match status" value="1"/>
</dbReference>
<dbReference type="PANTHER" id="PTHR11800:SF2">
    <property type="entry name" value="DNA-DIRECTED RNA POLYMERASE II SUBUNIT RPB3"/>
    <property type="match status" value="1"/>
</dbReference>
<dbReference type="SUPFAM" id="SSF56553">
    <property type="entry name" value="Insert subdomain of RNA polymerase alpha subunit"/>
    <property type="match status" value="1"/>
</dbReference>
<feature type="region of interest" description="Disordered" evidence="7">
    <location>
        <begin position="300"/>
        <end position="406"/>
    </location>
</feature>
<dbReference type="InterPro" id="IPR036643">
    <property type="entry name" value="RNApol_insert_sf"/>
</dbReference>
<comment type="subcellular location">
    <subcellularLocation>
        <location evidence="1">Nucleus</location>
    </subcellularLocation>
</comment>
<dbReference type="CDD" id="cd07031">
    <property type="entry name" value="RNAP_II_RPB3"/>
    <property type="match status" value="1"/>
</dbReference>
<evidence type="ECO:0000256" key="4">
    <source>
        <dbReference type="ARBA" id="ARBA00023242"/>
    </source>
</evidence>
<dbReference type="FunFam" id="2.170.120.12:FF:000002">
    <property type="entry name" value="DNA-directed RNA polymerase II subunit RPB3"/>
    <property type="match status" value="1"/>
</dbReference>
<evidence type="ECO:0000256" key="7">
    <source>
        <dbReference type="SAM" id="MobiDB-lite"/>
    </source>
</evidence>
<dbReference type="SUPFAM" id="SSF55257">
    <property type="entry name" value="RBP11-like subunits of RNA polymerase"/>
    <property type="match status" value="1"/>
</dbReference>
<dbReference type="PROSITE" id="PS00446">
    <property type="entry name" value="RNA_POL_D_30KD"/>
    <property type="match status" value="1"/>
</dbReference>
<dbReference type="Pfam" id="PF01000">
    <property type="entry name" value="RNA_pol_A_bac"/>
    <property type="match status" value="1"/>
</dbReference>
<dbReference type="GO" id="GO:0003677">
    <property type="term" value="F:DNA binding"/>
    <property type="evidence" value="ECO:0007669"/>
    <property type="project" value="InterPro"/>
</dbReference>
<dbReference type="GO" id="GO:0005665">
    <property type="term" value="C:RNA polymerase II, core complex"/>
    <property type="evidence" value="ECO:0007669"/>
    <property type="project" value="TreeGrafter"/>
</dbReference>